<accession>A0A8E5HNG3</accession>
<dbReference type="GeneID" id="66063749"/>
<protein>
    <recommendedName>
        <fullName evidence="2">DH domain-containing protein</fullName>
    </recommendedName>
</protein>
<dbReference type="GO" id="GO:0005737">
    <property type="term" value="C:cytoplasm"/>
    <property type="evidence" value="ECO:0007669"/>
    <property type="project" value="TreeGrafter"/>
</dbReference>
<dbReference type="PANTHER" id="PTHR12673:SF159">
    <property type="entry name" value="LD03170P"/>
    <property type="match status" value="1"/>
</dbReference>
<dbReference type="Proteomes" id="UP000027002">
    <property type="component" value="Chromosome 2"/>
</dbReference>
<dbReference type="KEGG" id="uvi:66063749"/>
<evidence type="ECO:0000313" key="4">
    <source>
        <dbReference type="Proteomes" id="UP000027002"/>
    </source>
</evidence>
<evidence type="ECO:0000256" key="1">
    <source>
        <dbReference type="SAM" id="MobiDB-lite"/>
    </source>
</evidence>
<dbReference type="Pfam" id="PF00621">
    <property type="entry name" value="RhoGEF"/>
    <property type="match status" value="1"/>
</dbReference>
<dbReference type="InterPro" id="IPR035899">
    <property type="entry name" value="DBL_dom_sf"/>
</dbReference>
<dbReference type="RefSeq" id="XP_042996403.1">
    <property type="nucleotide sequence ID" value="XM_043140469.1"/>
</dbReference>
<sequence length="328" mass="37528">MAKPKRNPPENVPSPFEGFEEGFLGSDSDFSLNSQSTSQPSFKYVSAIRSVSASPVESRADTETSQTSYRVGRKTGMTKSEELFSGNDDLSEHTGQPSREVYGRASKRRKVLEELITTEQSYVSDIRSLLNVYITMLAALPSLHIGLRTSVNQNLCEMLQLHEDILNELRRVLSRSYNQECRYYRDVRVTEEVSQSDGQHMPYQFDADVSQVSESPKHHEAFADPQLVTEVSKIFHKKMSRFFIYKEYAAKYEMMVQDTAHVCDAFPGWEENQNGLEALCALLSSRETRDWSQRRASTLKDLFAKPIQRICKYPLIFAELLKFKLGDK</sequence>
<dbReference type="GO" id="GO:0005085">
    <property type="term" value="F:guanyl-nucleotide exchange factor activity"/>
    <property type="evidence" value="ECO:0007669"/>
    <property type="project" value="InterPro"/>
</dbReference>
<dbReference type="SUPFAM" id="SSF48065">
    <property type="entry name" value="DBL homology domain (DH-domain)"/>
    <property type="match status" value="1"/>
</dbReference>
<proteinExistence type="predicted"/>
<dbReference type="PROSITE" id="PS50010">
    <property type="entry name" value="DH_2"/>
    <property type="match status" value="1"/>
</dbReference>
<dbReference type="InterPro" id="IPR000219">
    <property type="entry name" value="DH_dom"/>
</dbReference>
<feature type="domain" description="DH" evidence="2">
    <location>
        <begin position="107"/>
        <end position="328"/>
    </location>
</feature>
<keyword evidence="4" id="KW-1185">Reference proteome</keyword>
<dbReference type="EMBL" id="CP072754">
    <property type="protein sequence ID" value="QUC18730.1"/>
    <property type="molecule type" value="Genomic_DNA"/>
</dbReference>
<organism evidence="3 4">
    <name type="scientific">Ustilaginoidea virens</name>
    <name type="common">Rice false smut fungus</name>
    <name type="synonym">Villosiclava virens</name>
    <dbReference type="NCBI Taxonomy" id="1159556"/>
    <lineage>
        <taxon>Eukaryota</taxon>
        <taxon>Fungi</taxon>
        <taxon>Dikarya</taxon>
        <taxon>Ascomycota</taxon>
        <taxon>Pezizomycotina</taxon>
        <taxon>Sordariomycetes</taxon>
        <taxon>Hypocreomycetidae</taxon>
        <taxon>Hypocreales</taxon>
        <taxon>Clavicipitaceae</taxon>
        <taxon>Ustilaginoidea</taxon>
    </lineage>
</organism>
<dbReference type="Gene3D" id="1.20.900.10">
    <property type="entry name" value="Dbl homology (DH) domain"/>
    <property type="match status" value="1"/>
</dbReference>
<dbReference type="AlphaFoldDB" id="A0A8E5HNG3"/>
<dbReference type="InterPro" id="IPR051092">
    <property type="entry name" value="FYVE_RhoGEF_PH"/>
</dbReference>
<dbReference type="PANTHER" id="PTHR12673">
    <property type="entry name" value="FACIOGENITAL DYSPLASIA PROTEIN"/>
    <property type="match status" value="1"/>
</dbReference>
<gene>
    <name evidence="3" type="ORF">UV8b_02971</name>
</gene>
<evidence type="ECO:0000313" key="3">
    <source>
        <dbReference type="EMBL" id="QUC18730.1"/>
    </source>
</evidence>
<name>A0A8E5HNG3_USTVR</name>
<evidence type="ECO:0000259" key="2">
    <source>
        <dbReference type="PROSITE" id="PS50010"/>
    </source>
</evidence>
<reference evidence="3" key="1">
    <citation type="submission" date="2020-03" db="EMBL/GenBank/DDBJ databases">
        <title>A mixture of massive structural variations and highly conserved coding sequences in Ustilaginoidea virens genome.</title>
        <authorList>
            <person name="Zhang K."/>
            <person name="Zhao Z."/>
            <person name="Zhang Z."/>
            <person name="Li Y."/>
            <person name="Hsiang T."/>
            <person name="Sun W."/>
        </authorList>
    </citation>
    <scope>NUCLEOTIDE SEQUENCE</scope>
    <source>
        <strain evidence="3">UV-8b</strain>
    </source>
</reference>
<feature type="region of interest" description="Disordered" evidence="1">
    <location>
        <begin position="1"/>
        <end position="103"/>
    </location>
</feature>
<feature type="compositionally biased region" description="Polar residues" evidence="1">
    <location>
        <begin position="28"/>
        <end position="41"/>
    </location>
</feature>
<dbReference type="OrthoDB" id="8059989at2759"/>